<dbReference type="InterPro" id="IPR016024">
    <property type="entry name" value="ARM-type_fold"/>
</dbReference>
<protein>
    <submittedName>
        <fullName evidence="1">Uncharacterized protein</fullName>
    </submittedName>
</protein>
<evidence type="ECO:0000313" key="2">
    <source>
        <dbReference type="Proteomes" id="UP000054408"/>
    </source>
</evidence>
<name>A0A0L0DJV2_THETB</name>
<dbReference type="InterPro" id="IPR011989">
    <property type="entry name" value="ARM-like"/>
</dbReference>
<dbReference type="OrthoDB" id="10250458at2759"/>
<sequence>MPIDEDALELEGLEHDDAVAAAAELIGQLSEMEAMAERAELLRGNAARVAAYCADPDAGDVADVLDALEALEDLAHHVDNAWAASHDATPLARVATRSLWLLGTMMQNNEAAQHAALNASLFEVVVDAFAHAATGLVTSNDPEILAFATSVPLAGSGPSALAKKAVYALGAMLRSSLAVQQHAIDSGTFATVLPNVVTVLARDLPPCAPIEPKSMAGKLIAIVDDVLSENPSETSQGVAIRAALAPSWNPAVARLRCKS</sequence>
<dbReference type="PANTHER" id="PTHR19316:SF18">
    <property type="entry name" value="HSP70-BINDING PROTEIN 1"/>
    <property type="match status" value="1"/>
</dbReference>
<dbReference type="RefSeq" id="XP_013755423.1">
    <property type="nucleotide sequence ID" value="XM_013899969.1"/>
</dbReference>
<accession>A0A0L0DJV2</accession>
<reference evidence="1 2" key="1">
    <citation type="submission" date="2010-05" db="EMBL/GenBank/DDBJ databases">
        <title>The Genome Sequence of Thecamonas trahens ATCC 50062.</title>
        <authorList>
            <consortium name="The Broad Institute Genome Sequencing Platform"/>
            <person name="Russ C."/>
            <person name="Cuomo C."/>
            <person name="Shea T."/>
            <person name="Young S.K."/>
            <person name="Zeng Q."/>
            <person name="Koehrsen M."/>
            <person name="Haas B."/>
            <person name="Borodovsky M."/>
            <person name="Guigo R."/>
            <person name="Alvarado L."/>
            <person name="Berlin A."/>
            <person name="Bochicchio J."/>
            <person name="Borenstein D."/>
            <person name="Chapman S."/>
            <person name="Chen Z."/>
            <person name="Freedman E."/>
            <person name="Gellesch M."/>
            <person name="Goldberg J."/>
            <person name="Griggs A."/>
            <person name="Gujja S."/>
            <person name="Heilman E."/>
            <person name="Heiman D."/>
            <person name="Hepburn T."/>
            <person name="Howarth C."/>
            <person name="Jen D."/>
            <person name="Larson L."/>
            <person name="Mehta T."/>
            <person name="Park D."/>
            <person name="Pearson M."/>
            <person name="Roberts A."/>
            <person name="Saif S."/>
            <person name="Shenoy N."/>
            <person name="Sisk P."/>
            <person name="Stolte C."/>
            <person name="Sykes S."/>
            <person name="Thomson T."/>
            <person name="Walk T."/>
            <person name="White J."/>
            <person name="Yandava C."/>
            <person name="Burger G."/>
            <person name="Gray M.W."/>
            <person name="Holland P.W.H."/>
            <person name="King N."/>
            <person name="Lang F.B.F."/>
            <person name="Roger A.J."/>
            <person name="Ruiz-Trillo I."/>
            <person name="Lander E."/>
            <person name="Nusbaum C."/>
        </authorList>
    </citation>
    <scope>NUCLEOTIDE SEQUENCE [LARGE SCALE GENOMIC DNA]</scope>
    <source>
        <strain evidence="1 2">ATCC 50062</strain>
    </source>
</reference>
<dbReference type="GO" id="GO:0000774">
    <property type="term" value="F:adenyl-nucleotide exchange factor activity"/>
    <property type="evidence" value="ECO:0007669"/>
    <property type="project" value="TreeGrafter"/>
</dbReference>
<dbReference type="GeneID" id="25567062"/>
<gene>
    <name evidence="1" type="ORF">AMSG_08347</name>
</gene>
<dbReference type="Proteomes" id="UP000054408">
    <property type="component" value="Unassembled WGS sequence"/>
</dbReference>
<dbReference type="GO" id="GO:0005783">
    <property type="term" value="C:endoplasmic reticulum"/>
    <property type="evidence" value="ECO:0007669"/>
    <property type="project" value="TreeGrafter"/>
</dbReference>
<dbReference type="EMBL" id="GL349472">
    <property type="protein sequence ID" value="KNC52376.1"/>
    <property type="molecule type" value="Genomic_DNA"/>
</dbReference>
<organism evidence="1 2">
    <name type="scientific">Thecamonas trahens ATCC 50062</name>
    <dbReference type="NCBI Taxonomy" id="461836"/>
    <lineage>
        <taxon>Eukaryota</taxon>
        <taxon>Apusozoa</taxon>
        <taxon>Apusomonadida</taxon>
        <taxon>Apusomonadidae</taxon>
        <taxon>Thecamonas</taxon>
    </lineage>
</organism>
<dbReference type="PANTHER" id="PTHR19316">
    <property type="entry name" value="PROTEIN FOLDING REGULATOR"/>
    <property type="match status" value="1"/>
</dbReference>
<dbReference type="Gene3D" id="1.25.10.10">
    <property type="entry name" value="Leucine-rich Repeat Variant"/>
    <property type="match status" value="1"/>
</dbReference>
<keyword evidence="2" id="KW-1185">Reference proteome</keyword>
<proteinExistence type="predicted"/>
<dbReference type="InterPro" id="IPR050693">
    <property type="entry name" value="Hsp70_NEF-Inhibitors"/>
</dbReference>
<evidence type="ECO:0000313" key="1">
    <source>
        <dbReference type="EMBL" id="KNC52376.1"/>
    </source>
</evidence>
<dbReference type="SUPFAM" id="SSF48371">
    <property type="entry name" value="ARM repeat"/>
    <property type="match status" value="1"/>
</dbReference>
<dbReference type="AlphaFoldDB" id="A0A0L0DJV2"/>